<evidence type="ECO:0008006" key="3">
    <source>
        <dbReference type="Google" id="ProtNLM"/>
    </source>
</evidence>
<evidence type="ECO:0000313" key="1">
    <source>
        <dbReference type="EMBL" id="KUK43472.1"/>
    </source>
</evidence>
<dbReference type="PATRIC" id="fig|301375.7.peg.518"/>
<reference evidence="1 2" key="1">
    <citation type="journal article" date="2015" name="MBio">
        <title>Genome-Resolved Metagenomic Analysis Reveals Roles for Candidate Phyla and Other Microbial Community Members in Biogeochemical Transformations in Oil Reservoirs.</title>
        <authorList>
            <person name="Hu P."/>
            <person name="Tom L."/>
            <person name="Singh A."/>
            <person name="Thomas B.C."/>
            <person name="Baker B.J."/>
            <person name="Piceno Y.M."/>
            <person name="Andersen G.L."/>
            <person name="Banfield J.F."/>
        </authorList>
    </citation>
    <scope>NUCLEOTIDE SEQUENCE [LARGE SCALE GENOMIC DNA]</scope>
    <source>
        <strain evidence="1">57_489</strain>
    </source>
</reference>
<gene>
    <name evidence="1" type="ORF">XD72_2161</name>
</gene>
<dbReference type="EMBL" id="LGFT01000070">
    <property type="protein sequence ID" value="KUK43472.1"/>
    <property type="molecule type" value="Genomic_DNA"/>
</dbReference>
<comment type="caution">
    <text evidence="1">The sequence shown here is derived from an EMBL/GenBank/DDBJ whole genome shotgun (WGS) entry which is preliminary data.</text>
</comment>
<protein>
    <recommendedName>
        <fullName evidence="3">DUF4258 domain-containing protein</fullName>
    </recommendedName>
</protein>
<accession>A0A101FSD3</accession>
<dbReference type="Proteomes" id="UP000057043">
    <property type="component" value="Unassembled WGS sequence"/>
</dbReference>
<dbReference type="InterPro" id="IPR025354">
    <property type="entry name" value="DUF4258"/>
</dbReference>
<proteinExistence type="predicted"/>
<dbReference type="Pfam" id="PF14076">
    <property type="entry name" value="DUF4258"/>
    <property type="match status" value="1"/>
</dbReference>
<organism evidence="1 2">
    <name type="scientific">Methanothrix harundinacea</name>
    <dbReference type="NCBI Taxonomy" id="301375"/>
    <lineage>
        <taxon>Archaea</taxon>
        <taxon>Methanobacteriati</taxon>
        <taxon>Methanobacteriota</taxon>
        <taxon>Stenosarchaea group</taxon>
        <taxon>Methanomicrobia</taxon>
        <taxon>Methanotrichales</taxon>
        <taxon>Methanotrichaceae</taxon>
        <taxon>Methanothrix</taxon>
    </lineage>
</organism>
<sequence>MVPMKTIMFIQHASDRLKERGISPEAVEETIGNPDYLDFGDEKRRVAQKLMGGKLLRVIYEDEEDAIVVISAYSTSKIQKYLG</sequence>
<name>A0A101FSD3_9EURY</name>
<dbReference type="AlphaFoldDB" id="A0A101FSD3"/>
<evidence type="ECO:0000313" key="2">
    <source>
        <dbReference type="Proteomes" id="UP000057043"/>
    </source>
</evidence>